<evidence type="ECO:0008006" key="5">
    <source>
        <dbReference type="Google" id="ProtNLM"/>
    </source>
</evidence>
<keyword evidence="4" id="KW-1185">Reference proteome</keyword>
<evidence type="ECO:0000256" key="2">
    <source>
        <dbReference type="SAM" id="Phobius"/>
    </source>
</evidence>
<evidence type="ECO:0000256" key="1">
    <source>
        <dbReference type="SAM" id="Coils"/>
    </source>
</evidence>
<keyword evidence="2" id="KW-0472">Membrane</keyword>
<keyword evidence="1" id="KW-0175">Coiled coil</keyword>
<gene>
    <name evidence="3" type="ORF">J2N86_12195</name>
</gene>
<dbReference type="EMBL" id="CP071527">
    <property type="protein sequence ID" value="USQ13436.1"/>
    <property type="molecule type" value="Genomic_DNA"/>
</dbReference>
<keyword evidence="2" id="KW-1133">Transmembrane helix</keyword>
<organism evidence="3 4">
    <name type="scientific">Legionella lytica</name>
    <dbReference type="NCBI Taxonomy" id="96232"/>
    <lineage>
        <taxon>Bacteria</taxon>
        <taxon>Pseudomonadati</taxon>
        <taxon>Pseudomonadota</taxon>
        <taxon>Gammaproteobacteria</taxon>
        <taxon>Legionellales</taxon>
        <taxon>Legionellaceae</taxon>
        <taxon>Legionella</taxon>
    </lineage>
</organism>
<protein>
    <recommendedName>
        <fullName evidence="5">Inclusion membrane protein A</fullName>
    </recommendedName>
</protein>
<feature type="coiled-coil region" evidence="1">
    <location>
        <begin position="309"/>
        <end position="343"/>
    </location>
</feature>
<accession>A0ABY4Y735</accession>
<proteinExistence type="predicted"/>
<dbReference type="Proteomes" id="UP001057474">
    <property type="component" value="Chromosome"/>
</dbReference>
<feature type="coiled-coil region" evidence="1">
    <location>
        <begin position="136"/>
        <end position="184"/>
    </location>
</feature>
<dbReference type="Gene3D" id="1.20.1170.10">
    <property type="match status" value="1"/>
</dbReference>
<evidence type="ECO:0000313" key="4">
    <source>
        <dbReference type="Proteomes" id="UP001057474"/>
    </source>
</evidence>
<name>A0ABY4Y735_9GAMM</name>
<dbReference type="RefSeq" id="WP_252579734.1">
    <property type="nucleotide sequence ID" value="NZ_CP071527.1"/>
</dbReference>
<sequence>MAFAKEIHVSKNTLNPKRLPLHRIEHACKQLGTLQQDLEAAIDSFIDNKSLLSRAAAYWGQSPLWIQISGGLLLTFSLLLFSMAISLVALVCYTAVTFLLNEHHSLFRHNTQKFKIIMQNLTTLLGTLIDLINNVHEQFSNVIENIQEKNQHYQQTIGTLNEKVSTLTEQINELTETQQKLQLIVNTHELTIDHLKEANQEQSDLFQTTQNQLTQVTEQSEEIQTQLSEKIVLLEKVRLQMESEHEQMIRTVSTLKNTVISLSNPILANEEHQELLKQKLQDFITSQEKDLSQFAVSISQINLDLDITQKQLHESLQQQVKLKKDLENQIREFEQLIAFYEQPENKTVRDDQSSLEAFKKLSFLMQHQTTSSLIPIVSNESNLKL</sequence>
<reference evidence="3" key="1">
    <citation type="submission" date="2021-03" db="EMBL/GenBank/DDBJ databases">
        <title>Legionella lytica PCM 2298.</title>
        <authorList>
            <person name="Koper P."/>
        </authorList>
    </citation>
    <scope>NUCLEOTIDE SEQUENCE</scope>
    <source>
        <strain evidence="3">PCM 2298</strain>
    </source>
</reference>
<feature type="transmembrane region" description="Helical" evidence="2">
    <location>
        <begin position="72"/>
        <end position="100"/>
    </location>
</feature>
<keyword evidence="2" id="KW-0812">Transmembrane</keyword>
<evidence type="ECO:0000313" key="3">
    <source>
        <dbReference type="EMBL" id="USQ13436.1"/>
    </source>
</evidence>